<keyword evidence="3" id="KW-0456">Lyase</keyword>
<dbReference type="InterPro" id="IPR050246">
    <property type="entry name" value="Class_II_FBP_aldolase"/>
</dbReference>
<feature type="binding site" evidence="2">
    <location>
        <position position="109"/>
    </location>
    <ligand>
        <name>Zn(2+)</name>
        <dbReference type="ChEBI" id="CHEBI:29105"/>
        <label>2</label>
    </ligand>
</feature>
<dbReference type="UniPathway" id="UPA00109">
    <property type="reaction ID" value="UER00183"/>
</dbReference>
<dbReference type="SUPFAM" id="SSF51569">
    <property type="entry name" value="Aldolase"/>
    <property type="match status" value="1"/>
</dbReference>
<feature type="binding site" evidence="2">
    <location>
        <position position="216"/>
    </location>
    <ligand>
        <name>Zn(2+)</name>
        <dbReference type="ChEBI" id="CHEBI:29105"/>
        <label>1</label>
        <note>catalytic</note>
    </ligand>
</feature>
<dbReference type="GO" id="GO:0008270">
    <property type="term" value="F:zinc ion binding"/>
    <property type="evidence" value="ECO:0007669"/>
    <property type="project" value="UniProtKB-UniRule"/>
</dbReference>
<feature type="binding site" evidence="2">
    <location>
        <position position="139"/>
    </location>
    <ligand>
        <name>Zn(2+)</name>
        <dbReference type="ChEBI" id="CHEBI:29105"/>
        <label>2</label>
    </ligand>
</feature>
<dbReference type="PANTHER" id="PTHR30304">
    <property type="entry name" value="D-TAGATOSE-1,6-BISPHOSPHATE ALDOLASE"/>
    <property type="match status" value="1"/>
</dbReference>
<comment type="similarity">
    <text evidence="3">Belongs to the class II fructose-bisphosphate aldolase family.</text>
</comment>
<dbReference type="CDD" id="cd00947">
    <property type="entry name" value="TBP_aldolase_IIB"/>
    <property type="match status" value="1"/>
</dbReference>
<sequence>MSPTSLANNKTAQILKDAEAGGYGVIAPVIYNIEHIIAFVAAAEAKRSPLIIQMFPWAVTFSSGLLVHAASQAAKSATVPISVHLDHAQDEDLIRHAADNLPFDSIMVDMSHHEREDNLRKTKELVDYCHARGITTEAEPGRIEGGEDGIKDTAELEGVKTTKEDVEDFYNTGVDFLAPAFGNIHGEYGAEGPQLDFQRLSEVKEAINGRLRIAMHGTNGFPEDIMKECIRRGVSKVNVNKLVLQDSNDYIKVNAATVTLTKLMEIGVEKARALGEWQMDVCGSTGKAK</sequence>
<reference evidence="4 5" key="1">
    <citation type="submission" date="2019-07" db="EMBL/GenBank/DDBJ databases">
        <title>Finished genome of Venturia effusa.</title>
        <authorList>
            <person name="Young C.A."/>
            <person name="Cox M.P."/>
            <person name="Ganley A.R.D."/>
            <person name="David W.J."/>
        </authorList>
    </citation>
    <scope>NUCLEOTIDE SEQUENCE [LARGE SCALE GENOMIC DNA]</scope>
    <source>
        <strain evidence="5">albino</strain>
    </source>
</reference>
<keyword evidence="5" id="KW-1185">Reference proteome</keyword>
<name>A0A517L387_9PEZI</name>
<dbReference type="GO" id="GO:0004332">
    <property type="term" value="F:fructose-bisphosphate aldolase activity"/>
    <property type="evidence" value="ECO:0007669"/>
    <property type="project" value="UniProtKB-EC"/>
</dbReference>
<dbReference type="InterPro" id="IPR013785">
    <property type="entry name" value="Aldolase_TIM"/>
</dbReference>
<keyword evidence="2 3" id="KW-0479">Metal-binding</keyword>
<proteinExistence type="inferred from homology"/>
<dbReference type="EC" id="4.1.2.13" evidence="3"/>
<feature type="binding site" evidence="2">
    <location>
        <position position="185"/>
    </location>
    <ligand>
        <name>Zn(2+)</name>
        <dbReference type="ChEBI" id="CHEBI:29105"/>
        <label>1</label>
        <note>catalytic</note>
    </ligand>
</feature>
<comment type="pathway">
    <text evidence="3">Carbohydrate degradation; glycolysis; D-glyceraldehyde 3-phosphate and glycerone phosphate from D-glucose: step 4/4.</text>
</comment>
<comment type="function">
    <text evidence="3">Catalyzes the aldol condensation of dihydroxyacetone phosphate (DHAP or glycerone-phosphate) with glyceraldehyde 3-phosphate (G3P) to form fructose 1,6-bisphosphate (FBP) in gluconeogenesis and the reverse reaction in glycolysis.</text>
</comment>
<dbReference type="EMBL" id="CP042188">
    <property type="protein sequence ID" value="QDS70086.1"/>
    <property type="molecule type" value="Genomic_DNA"/>
</dbReference>
<dbReference type="AlphaFoldDB" id="A0A517L387"/>
<keyword evidence="2 3" id="KW-0862">Zinc</keyword>
<organism evidence="4 5">
    <name type="scientific">Venturia effusa</name>
    <dbReference type="NCBI Taxonomy" id="50376"/>
    <lineage>
        <taxon>Eukaryota</taxon>
        <taxon>Fungi</taxon>
        <taxon>Dikarya</taxon>
        <taxon>Ascomycota</taxon>
        <taxon>Pezizomycotina</taxon>
        <taxon>Dothideomycetes</taxon>
        <taxon>Pleosporomycetidae</taxon>
        <taxon>Venturiales</taxon>
        <taxon>Venturiaceae</taxon>
        <taxon>Venturia</taxon>
    </lineage>
</organism>
<dbReference type="PANTHER" id="PTHR30304:SF0">
    <property type="entry name" value="D-TAGATOSE-1,6-BISPHOSPHATE ALDOLASE SUBUNIT GATY-RELATED"/>
    <property type="match status" value="1"/>
</dbReference>
<accession>A0A517L387</accession>
<dbReference type="STRING" id="50376.A0A517L387"/>
<dbReference type="Pfam" id="PF01116">
    <property type="entry name" value="F_bP_aldolase"/>
    <property type="match status" value="1"/>
</dbReference>
<comment type="catalytic activity">
    <reaction evidence="3">
        <text>beta-D-fructose 1,6-bisphosphate = D-glyceraldehyde 3-phosphate + dihydroxyacetone phosphate</text>
        <dbReference type="Rhea" id="RHEA:14729"/>
        <dbReference type="ChEBI" id="CHEBI:32966"/>
        <dbReference type="ChEBI" id="CHEBI:57642"/>
        <dbReference type="ChEBI" id="CHEBI:59776"/>
        <dbReference type="EC" id="4.1.2.13"/>
    </reaction>
</comment>
<dbReference type="OrthoDB" id="2558351at2759"/>
<dbReference type="GO" id="GO:0006096">
    <property type="term" value="P:glycolytic process"/>
    <property type="evidence" value="ECO:0007669"/>
    <property type="project" value="UniProtKB-UniPathway"/>
</dbReference>
<dbReference type="InterPro" id="IPR000771">
    <property type="entry name" value="FBA_II"/>
</dbReference>
<feature type="binding site" evidence="2">
    <location>
        <position position="87"/>
    </location>
    <ligand>
        <name>Zn(2+)</name>
        <dbReference type="ChEBI" id="CHEBI:29105"/>
        <label>1</label>
        <note>catalytic</note>
    </ligand>
</feature>
<protein>
    <recommendedName>
        <fullName evidence="3">Fructose-bisphosphate aldolase</fullName>
        <shortName evidence="3">FBP aldolase</shortName>
        <ecNumber evidence="3">4.1.2.13</ecNumber>
    </recommendedName>
</protein>
<keyword evidence="3" id="KW-0324">Glycolysis</keyword>
<comment type="cofactor">
    <cofactor evidence="2 3">
        <name>Zn(2+)</name>
        <dbReference type="ChEBI" id="CHEBI:29105"/>
    </cofactor>
    <text evidence="2 3">Binds 2 Zn(2+) ions per subunit. One is catalytic and the other provides a structural contribution.</text>
</comment>
<evidence type="ECO:0000256" key="1">
    <source>
        <dbReference type="PIRSR" id="PIRSR001359-1"/>
    </source>
</evidence>
<evidence type="ECO:0000313" key="5">
    <source>
        <dbReference type="Proteomes" id="UP000316270"/>
    </source>
</evidence>
<dbReference type="Gene3D" id="3.20.20.70">
    <property type="entry name" value="Aldolase class I"/>
    <property type="match status" value="1"/>
</dbReference>
<evidence type="ECO:0000313" key="4">
    <source>
        <dbReference type="EMBL" id="QDS70086.1"/>
    </source>
</evidence>
<feature type="active site" description="Proton donor" evidence="1">
    <location>
        <position position="86"/>
    </location>
</feature>
<evidence type="ECO:0000256" key="2">
    <source>
        <dbReference type="PIRSR" id="PIRSR001359-3"/>
    </source>
</evidence>
<dbReference type="Proteomes" id="UP000316270">
    <property type="component" value="Chromosome 4"/>
</dbReference>
<gene>
    <name evidence="4" type="ORF">FKW77_004887</name>
</gene>
<evidence type="ECO:0000256" key="3">
    <source>
        <dbReference type="RuleBase" id="RU366023"/>
    </source>
</evidence>
<dbReference type="PIRSF" id="PIRSF001359">
    <property type="entry name" value="F_bP_aldolase_II"/>
    <property type="match status" value="1"/>
</dbReference>